<evidence type="ECO:0000313" key="1">
    <source>
        <dbReference type="EMBL" id="NMQ28364.1"/>
    </source>
</evidence>
<keyword evidence="2" id="KW-1185">Reference proteome</keyword>
<proteinExistence type="predicted"/>
<comment type="caution">
    <text evidence="1">The sequence shown here is derived from an EMBL/GenBank/DDBJ whole genome shotgun (WGS) entry which is preliminary data.</text>
</comment>
<accession>A0ABX1TVP2</accession>
<reference evidence="1 2" key="1">
    <citation type="submission" date="2019-03" db="EMBL/GenBank/DDBJ databases">
        <title>Metabolic reconstructions from genomes of highly enriched 'Candidatus Accumulibacter' and 'Candidatus Competibacter' bioreactor populations.</title>
        <authorList>
            <person name="Annavajhala M.K."/>
            <person name="Welles L."/>
            <person name="Abbas B."/>
            <person name="Sorokin D."/>
            <person name="Park H."/>
            <person name="Van Loosdrecht M."/>
            <person name="Chandran K."/>
        </authorList>
    </citation>
    <scope>NUCLEOTIDE SEQUENCE [LARGE SCALE GENOMIC DNA]</scope>
    <source>
        <strain evidence="1 2">SBR_S</strain>
    </source>
</reference>
<sequence>MTTGRRDSRLCTLIDTIYRRQAPNHDPLALMPEWFDALRPVLPFSSGVFIPIDPVGGGLWPAFPHDCDQRAKCDDLVHYQKMDPYLIWQPALRNPDTVVRLSDVANIDRTMHGESGDSGKSGESISRTPYVHALAVIPQPGDVPLGAFAVHRHRRMRDFNPHEMLLFQWFAGHAATAIDYLTLQRQREQRQLLAVMVMSRDGSIQALSPDAMHILESLPDNAVQVLPGPGESSRIWRCGSDVVVVSTRRVAPARIIGLGHANRLPASPAISCLAQRLKVAEGEQRQQFSVTFERLDVNNEVRGEVFGLQLTPQQKTRRYSPAQALRATPDRRHSAALATHGARIREGHLLPGRRPWLCEADQPAVRCKRRHAVAEPGRESP</sequence>
<dbReference type="InterPro" id="IPR029016">
    <property type="entry name" value="GAF-like_dom_sf"/>
</dbReference>
<evidence type="ECO:0008006" key="3">
    <source>
        <dbReference type="Google" id="ProtNLM"/>
    </source>
</evidence>
<dbReference type="RefSeq" id="WP_169066819.1">
    <property type="nucleotide sequence ID" value="NZ_SPMY01000030.1"/>
</dbReference>
<organism evidence="1 2">
    <name type="scientific">Candidatus Accumulibacter phosphatis</name>
    <dbReference type="NCBI Taxonomy" id="327160"/>
    <lineage>
        <taxon>Bacteria</taxon>
        <taxon>Pseudomonadati</taxon>
        <taxon>Pseudomonadota</taxon>
        <taxon>Betaproteobacteria</taxon>
        <taxon>Candidatus Accumulibacter</taxon>
    </lineage>
</organism>
<name>A0ABX1TVP2_9PROT</name>
<protein>
    <recommendedName>
        <fullName evidence="3">GAF domain-containing protein</fullName>
    </recommendedName>
</protein>
<dbReference type="Gene3D" id="3.30.450.40">
    <property type="match status" value="1"/>
</dbReference>
<evidence type="ECO:0000313" key="2">
    <source>
        <dbReference type="Proteomes" id="UP000749010"/>
    </source>
</evidence>
<dbReference type="SUPFAM" id="SSF55781">
    <property type="entry name" value="GAF domain-like"/>
    <property type="match status" value="1"/>
</dbReference>
<dbReference type="EMBL" id="SPMY01000030">
    <property type="protein sequence ID" value="NMQ28364.1"/>
    <property type="molecule type" value="Genomic_DNA"/>
</dbReference>
<dbReference type="Proteomes" id="UP000749010">
    <property type="component" value="Unassembled WGS sequence"/>
</dbReference>
<gene>
    <name evidence="1" type="ORF">E4Q23_11715</name>
</gene>